<evidence type="ECO:0000256" key="4">
    <source>
        <dbReference type="ARBA" id="ARBA00022979"/>
    </source>
</evidence>
<proteinExistence type="inferred from homology"/>
<keyword evidence="15" id="KW-1185">Reference proteome</keyword>
<dbReference type="InterPro" id="IPR014784">
    <property type="entry name" value="Cu2_ascorb_mOase-like_C"/>
</dbReference>
<dbReference type="WBParaSite" id="ACRNAN_scaffold6837.g30196.t1">
    <property type="protein sequence ID" value="ACRNAN_scaffold6837.g30196.t1"/>
    <property type="gene ID" value="ACRNAN_scaffold6837.g30196"/>
</dbReference>
<evidence type="ECO:0000259" key="13">
    <source>
        <dbReference type="Pfam" id="PF01082"/>
    </source>
</evidence>
<evidence type="ECO:0000256" key="7">
    <source>
        <dbReference type="ARBA" id="ARBA00023033"/>
    </source>
</evidence>
<organism evidence="15 16">
    <name type="scientific">Acrobeloides nanus</name>
    <dbReference type="NCBI Taxonomy" id="290746"/>
    <lineage>
        <taxon>Eukaryota</taxon>
        <taxon>Metazoa</taxon>
        <taxon>Ecdysozoa</taxon>
        <taxon>Nematoda</taxon>
        <taxon>Chromadorea</taxon>
        <taxon>Rhabditida</taxon>
        <taxon>Tylenchina</taxon>
        <taxon>Cephalobomorpha</taxon>
        <taxon>Cephaloboidea</taxon>
        <taxon>Cephalobidae</taxon>
        <taxon>Acrobeloides</taxon>
    </lineage>
</organism>
<dbReference type="InterPro" id="IPR020611">
    <property type="entry name" value="Cu2_ascorb_mOase_CS-1"/>
</dbReference>
<keyword evidence="7" id="KW-0503">Monooxygenase</keyword>
<dbReference type="GO" id="GO:0030667">
    <property type="term" value="C:secretory granule membrane"/>
    <property type="evidence" value="ECO:0007669"/>
    <property type="project" value="TreeGrafter"/>
</dbReference>
<dbReference type="GO" id="GO:0006589">
    <property type="term" value="P:octopamine biosynthetic process"/>
    <property type="evidence" value="ECO:0007669"/>
    <property type="project" value="TreeGrafter"/>
</dbReference>
<sequence>MDVELNDHHDIYANTDFCIFVNDQLWDGWIELNKNSFLLHNDFHQDCQLVSSNAGSTIGFTFTRRFLTCDARDYAIEPGTTNFVFAVGSGKPRTLNDSSVVFDMKYNQLLQRNLPAWPIEMQDTDSLVIKANNAHVPSEVTTYWCVTVKLDEILQADKHHIIQIEALITPGNEFLVHHMEIFHCPEPIEATYNGNCDYKSESAHLRTCSRVIAAWAMGAGPIVYPPEAGLPFGGPDFNPWVMVEIHYNNVEKKSGIIDESGFRLTYTKNLRPNDAAIMELGLIYSDANSIPPGRSNWAMTGECVADCTNKFPKEGITIFASQLHSHLTGRKLWTSHYRDGVKIGEINRDNHFSPHWQVIRRFQGLKKVFPGDVLSTTCVYETLDKKNWTWGGYGIEDEMCVNYIYYYPASEVEVCKSAVDNSTLHKFFSAFGVKNHKLKIHEKYLTVKWSERRYKFLNELYTSGNLNMHCLNHAGDLFPSHRTNWTNIPRPETFAGVYTKDRALFECPSIND</sequence>
<dbReference type="PROSITE" id="PS00084">
    <property type="entry name" value="CU2_MONOOXYGENASE_1"/>
    <property type="match status" value="1"/>
</dbReference>
<reference evidence="16" key="1">
    <citation type="submission" date="2022-11" db="UniProtKB">
        <authorList>
            <consortium name="WormBaseParasite"/>
        </authorList>
    </citation>
    <scope>IDENTIFICATION</scope>
</reference>
<keyword evidence="8" id="KW-1015">Disulfide bond</keyword>
<comment type="cofactor">
    <cofactor evidence="1">
        <name>Cu(2+)</name>
        <dbReference type="ChEBI" id="CHEBI:29036"/>
    </cofactor>
</comment>
<evidence type="ECO:0000256" key="2">
    <source>
        <dbReference type="ARBA" id="ARBA00010676"/>
    </source>
</evidence>
<comment type="catalytic activity">
    <reaction evidence="10">
        <text>tyramine + L-ascorbate + O2 = (R)-octopamine + L-dehydroascorbate + H2O</text>
        <dbReference type="Rhea" id="RHEA:57132"/>
        <dbReference type="ChEBI" id="CHEBI:15377"/>
        <dbReference type="ChEBI" id="CHEBI:15379"/>
        <dbReference type="ChEBI" id="CHEBI:38290"/>
        <dbReference type="ChEBI" id="CHEBI:58539"/>
        <dbReference type="ChEBI" id="CHEBI:141486"/>
        <dbReference type="ChEBI" id="CHEBI:327995"/>
    </reaction>
    <physiologicalReaction direction="left-to-right" evidence="10">
        <dbReference type="Rhea" id="RHEA:57133"/>
    </physiologicalReaction>
</comment>
<evidence type="ECO:0000256" key="9">
    <source>
        <dbReference type="ARBA" id="ARBA00023180"/>
    </source>
</evidence>
<dbReference type="InterPro" id="IPR036939">
    <property type="entry name" value="Cu2_ascorb_mOase_N_sf"/>
</dbReference>
<evidence type="ECO:0000256" key="5">
    <source>
        <dbReference type="ARBA" id="ARBA00023002"/>
    </source>
</evidence>
<dbReference type="InterPro" id="IPR000945">
    <property type="entry name" value="DBH-like"/>
</dbReference>
<dbReference type="GO" id="GO:0005507">
    <property type="term" value="F:copper ion binding"/>
    <property type="evidence" value="ECO:0007669"/>
    <property type="project" value="InterPro"/>
</dbReference>
<dbReference type="PANTHER" id="PTHR10157:SF23">
    <property type="entry name" value="MOXD1 HOMOLOG 1"/>
    <property type="match status" value="1"/>
</dbReference>
<feature type="domain" description="Copper type II ascorbate-dependent monooxygenase C-terminal" evidence="14">
    <location>
        <begin position="274"/>
        <end position="427"/>
    </location>
</feature>
<evidence type="ECO:0000313" key="16">
    <source>
        <dbReference type="WBParaSite" id="ACRNAN_scaffold6837.g30196.t1"/>
    </source>
</evidence>
<dbReference type="PRINTS" id="PR00767">
    <property type="entry name" value="DBMONOXGNASE"/>
</dbReference>
<dbReference type="Pfam" id="PF01082">
    <property type="entry name" value="Cu2_monooxygen"/>
    <property type="match status" value="1"/>
</dbReference>
<keyword evidence="9" id="KW-0325">Glycoprotein</keyword>
<evidence type="ECO:0000259" key="14">
    <source>
        <dbReference type="Pfam" id="PF03712"/>
    </source>
</evidence>
<dbReference type="FunFam" id="2.60.120.310:FF:000004">
    <property type="entry name" value="DBH-like monooxygenase protein 1"/>
    <property type="match status" value="1"/>
</dbReference>
<evidence type="ECO:0000256" key="12">
    <source>
        <dbReference type="ARBA" id="ARBA00082985"/>
    </source>
</evidence>
<dbReference type="InterPro" id="IPR008977">
    <property type="entry name" value="PHM/PNGase_F_dom_sf"/>
</dbReference>
<dbReference type="FunFam" id="2.60.120.230:FF:000001">
    <property type="entry name" value="Monooxygenase, DBH-like 1"/>
    <property type="match status" value="1"/>
</dbReference>
<dbReference type="CDD" id="cd09631">
    <property type="entry name" value="DOMON_DOH"/>
    <property type="match status" value="1"/>
</dbReference>
<comment type="similarity">
    <text evidence="2">Belongs to the copper type II ascorbate-dependent monooxygenase family.</text>
</comment>
<dbReference type="GO" id="GO:0004500">
    <property type="term" value="F:dopamine beta-monooxygenase activity"/>
    <property type="evidence" value="ECO:0007669"/>
    <property type="project" value="InterPro"/>
</dbReference>
<dbReference type="Proteomes" id="UP000887540">
    <property type="component" value="Unplaced"/>
</dbReference>
<keyword evidence="4" id="KW-0530">Neurotransmitter biosynthesis</keyword>
<dbReference type="InterPro" id="IPR000323">
    <property type="entry name" value="Cu2_ascorb_mOase_N"/>
</dbReference>
<evidence type="ECO:0000256" key="8">
    <source>
        <dbReference type="ARBA" id="ARBA00023157"/>
    </source>
</evidence>
<dbReference type="GO" id="GO:0005615">
    <property type="term" value="C:extracellular space"/>
    <property type="evidence" value="ECO:0007669"/>
    <property type="project" value="TreeGrafter"/>
</dbReference>
<accession>A0A914EAD9</accession>
<keyword evidence="6" id="KW-0186">Copper</keyword>
<evidence type="ECO:0000256" key="3">
    <source>
        <dbReference type="ARBA" id="ARBA00022723"/>
    </source>
</evidence>
<dbReference type="AlphaFoldDB" id="A0A914EAD9"/>
<protein>
    <recommendedName>
        <fullName evidence="11">Tyramine beta-hydroxylase</fullName>
    </recommendedName>
    <alternativeName>
        <fullName evidence="12">Tyramine beta-monooxygenase</fullName>
    </alternativeName>
</protein>
<name>A0A914EAD9_9BILA</name>
<evidence type="ECO:0000256" key="6">
    <source>
        <dbReference type="ARBA" id="ARBA00023008"/>
    </source>
</evidence>
<dbReference type="SUPFAM" id="SSF49742">
    <property type="entry name" value="PHM/PNGase F"/>
    <property type="match status" value="2"/>
</dbReference>
<dbReference type="Gene3D" id="2.60.120.230">
    <property type="match status" value="1"/>
</dbReference>
<dbReference type="GO" id="GO:0042421">
    <property type="term" value="P:norepinephrine biosynthetic process"/>
    <property type="evidence" value="ECO:0007669"/>
    <property type="project" value="TreeGrafter"/>
</dbReference>
<keyword evidence="3" id="KW-0479">Metal-binding</keyword>
<evidence type="ECO:0000256" key="10">
    <source>
        <dbReference type="ARBA" id="ARBA00051646"/>
    </source>
</evidence>
<dbReference type="InterPro" id="IPR045266">
    <property type="entry name" value="DOH_DOMON"/>
</dbReference>
<feature type="domain" description="Copper type II ascorbate-dependent monooxygenase N-terminal" evidence="13">
    <location>
        <begin position="129"/>
        <end position="253"/>
    </location>
</feature>
<evidence type="ECO:0000256" key="11">
    <source>
        <dbReference type="ARBA" id="ARBA00074505"/>
    </source>
</evidence>
<keyword evidence="5" id="KW-0560">Oxidoreductase</keyword>
<dbReference type="GO" id="GO:0042420">
    <property type="term" value="P:dopamine catabolic process"/>
    <property type="evidence" value="ECO:0007669"/>
    <property type="project" value="TreeGrafter"/>
</dbReference>
<dbReference type="PANTHER" id="PTHR10157">
    <property type="entry name" value="DOPAMINE BETA HYDROXYLASE RELATED"/>
    <property type="match status" value="1"/>
</dbReference>
<evidence type="ECO:0000256" key="1">
    <source>
        <dbReference type="ARBA" id="ARBA00001973"/>
    </source>
</evidence>
<dbReference type="Pfam" id="PF03712">
    <property type="entry name" value="Cu2_monoox_C"/>
    <property type="match status" value="1"/>
</dbReference>
<evidence type="ECO:0000313" key="15">
    <source>
        <dbReference type="Proteomes" id="UP000887540"/>
    </source>
</evidence>
<dbReference type="Gene3D" id="2.60.120.310">
    <property type="entry name" value="Copper type II, ascorbate-dependent monooxygenase, N-terminal domain"/>
    <property type="match status" value="1"/>
</dbReference>
<dbReference type="InterPro" id="IPR024548">
    <property type="entry name" value="Cu2_monoox_C"/>
</dbReference>
<dbReference type="InterPro" id="IPR028460">
    <property type="entry name" value="Tbh/DBH"/>
</dbReference>